<accession>A0A975FXR9</accession>
<feature type="domain" description="Tryptophan synthase beta chain-like PALP" evidence="3">
    <location>
        <begin position="38"/>
        <end position="333"/>
    </location>
</feature>
<name>A0A975FXR9_9CAUL</name>
<reference evidence="4" key="1">
    <citation type="submission" date="2021-04" db="EMBL/GenBank/DDBJ databases">
        <title>The complete genome sequence of Caulobacter sp. S6.</title>
        <authorList>
            <person name="Tang Y."/>
            <person name="Ouyang W."/>
            <person name="Liu Q."/>
            <person name="Huang B."/>
            <person name="Guo Z."/>
            <person name="Lei P."/>
        </authorList>
    </citation>
    <scope>NUCLEOTIDE SEQUENCE</scope>
    <source>
        <strain evidence="4">S6</strain>
    </source>
</reference>
<dbReference type="EMBL" id="CP073078">
    <property type="protein sequence ID" value="QUD87365.1"/>
    <property type="molecule type" value="Genomic_DNA"/>
</dbReference>
<keyword evidence="2" id="KW-0663">Pyridoxal phosphate</keyword>
<dbReference type="PANTHER" id="PTHR42937:SF1">
    <property type="entry name" value="DIAMINOPROPIONATE AMMONIA-LYASE"/>
    <property type="match status" value="1"/>
</dbReference>
<dbReference type="InterPro" id="IPR036052">
    <property type="entry name" value="TrpB-like_PALP_sf"/>
</dbReference>
<keyword evidence="4" id="KW-0456">Lyase</keyword>
<evidence type="ECO:0000313" key="5">
    <source>
        <dbReference type="Proteomes" id="UP000676409"/>
    </source>
</evidence>
<proteinExistence type="predicted"/>
<dbReference type="EC" id="4.3.1.15" evidence="4"/>
<keyword evidence="5" id="KW-1185">Reference proteome</keyword>
<evidence type="ECO:0000256" key="2">
    <source>
        <dbReference type="ARBA" id="ARBA00022898"/>
    </source>
</evidence>
<dbReference type="Proteomes" id="UP000676409">
    <property type="component" value="Chromosome"/>
</dbReference>
<evidence type="ECO:0000259" key="3">
    <source>
        <dbReference type="Pfam" id="PF00291"/>
    </source>
</evidence>
<dbReference type="AlphaFoldDB" id="A0A975FXR9"/>
<dbReference type="KEGG" id="caul:KCG34_20285"/>
<gene>
    <name evidence="4" type="ORF">KCG34_20285</name>
</gene>
<dbReference type="PANTHER" id="PTHR42937">
    <property type="match status" value="1"/>
</dbReference>
<dbReference type="CDD" id="cd00640">
    <property type="entry name" value="Trp-synth-beta_II"/>
    <property type="match status" value="1"/>
</dbReference>
<dbReference type="Pfam" id="PF00291">
    <property type="entry name" value="PALP"/>
    <property type="match status" value="1"/>
</dbReference>
<sequence>MLVLNRSPIHGAPLEASDAAVLGDAGAAAAMAFYAAEEAYRPTPLHDLPALAAELGLERLVVKDEGQRLGLGSFKALGGAYAVARLAAEAPGPADQMTFACATAGNHGRSVAYGAQRLGARAVIFVPSGVSEGRIAAMAAFGAQMVRTESPYDDAVALAAEIAEERGWALVSDTAFPGYERIPSLIMQGYTVIAEEALSAMSEPPTHLFVQAGVGGLAGAMAGRLATRFGERRPKVVVVEPERAACLMESARAGRLVRLGGGGGTVMSMLDCQQPSLVAWRILERAADAFMAVGDEGAAQAKRRLARPVGADPAISGGESGVAGLAGLIRAALDPAARDELGLDARSRVWVINSETAAP</sequence>
<evidence type="ECO:0000313" key="4">
    <source>
        <dbReference type="EMBL" id="QUD87365.1"/>
    </source>
</evidence>
<protein>
    <submittedName>
        <fullName evidence="4">Diaminopropionate ammonia-lyase</fullName>
        <ecNumber evidence="4">4.3.1.15</ecNumber>
    </submittedName>
</protein>
<evidence type="ECO:0000256" key="1">
    <source>
        <dbReference type="ARBA" id="ARBA00001933"/>
    </source>
</evidence>
<organism evidence="4 5">
    <name type="scientific">Phenylobacterium montanum</name>
    <dbReference type="NCBI Taxonomy" id="2823693"/>
    <lineage>
        <taxon>Bacteria</taxon>
        <taxon>Pseudomonadati</taxon>
        <taxon>Pseudomonadota</taxon>
        <taxon>Alphaproteobacteria</taxon>
        <taxon>Caulobacterales</taxon>
        <taxon>Caulobacteraceae</taxon>
        <taxon>Phenylobacterium</taxon>
    </lineage>
</organism>
<dbReference type="Gene3D" id="3.40.50.1100">
    <property type="match status" value="3"/>
</dbReference>
<dbReference type="GO" id="GO:0008838">
    <property type="term" value="F:diaminopropionate ammonia-lyase activity"/>
    <property type="evidence" value="ECO:0007669"/>
    <property type="project" value="UniProtKB-EC"/>
</dbReference>
<dbReference type="InterPro" id="IPR001926">
    <property type="entry name" value="TrpB-like_PALP"/>
</dbReference>
<dbReference type="RefSeq" id="WP_211937417.1">
    <property type="nucleotide sequence ID" value="NZ_CP073078.1"/>
</dbReference>
<dbReference type="NCBIfam" id="NF006058">
    <property type="entry name" value="PRK08206.1"/>
    <property type="match status" value="1"/>
</dbReference>
<comment type="cofactor">
    <cofactor evidence="1">
        <name>pyridoxal 5'-phosphate</name>
        <dbReference type="ChEBI" id="CHEBI:597326"/>
    </cofactor>
</comment>
<dbReference type="SUPFAM" id="SSF53686">
    <property type="entry name" value="Tryptophan synthase beta subunit-like PLP-dependent enzymes"/>
    <property type="match status" value="1"/>
</dbReference>